<gene>
    <name evidence="1" type="ORF">DSO57_1002373</name>
</gene>
<reference evidence="1" key="1">
    <citation type="submission" date="2022-04" db="EMBL/GenBank/DDBJ databases">
        <title>Genome of the entomopathogenic fungus Entomophthora muscae.</title>
        <authorList>
            <person name="Elya C."/>
            <person name="Lovett B.R."/>
            <person name="Lee E."/>
            <person name="Macias A.M."/>
            <person name="Hajek A.E."/>
            <person name="De Bivort B.L."/>
            <person name="Kasson M.T."/>
            <person name="De Fine Licht H.H."/>
            <person name="Stajich J.E."/>
        </authorList>
    </citation>
    <scope>NUCLEOTIDE SEQUENCE</scope>
    <source>
        <strain evidence="1">Berkeley</strain>
    </source>
</reference>
<sequence length="235" mass="26406">MKYFVSLIFAALVYGLSEQAAEVSATKELCSVKASVYSIDATSSTLVPGPILLTTKNSINACKKTSGAKVFRQVIIGEKYKSKPLDTQLKFQVAAERVNDLYKNKEFSIYDGIEFIVYNQGKTVVERLVGERSDSQKFSLKMTLNDWIEVGKVVNKYAAKIHHVELEVSVDVIGFVAFKKILQLYPNITFAASNEKREYEITSFVKSHSKKINRKVGYTISRLNLHSHITYTVGI</sequence>
<dbReference type="EMBL" id="QTSX02007105">
    <property type="protein sequence ID" value="KAJ9051673.1"/>
    <property type="molecule type" value="Genomic_DNA"/>
</dbReference>
<protein>
    <submittedName>
        <fullName evidence="1">Uncharacterized protein</fullName>
    </submittedName>
</protein>
<proteinExistence type="predicted"/>
<name>A0ACC2RNI9_9FUNG</name>
<dbReference type="Proteomes" id="UP001165960">
    <property type="component" value="Unassembled WGS sequence"/>
</dbReference>
<organism evidence="1 2">
    <name type="scientific">Entomophthora muscae</name>
    <dbReference type="NCBI Taxonomy" id="34485"/>
    <lineage>
        <taxon>Eukaryota</taxon>
        <taxon>Fungi</taxon>
        <taxon>Fungi incertae sedis</taxon>
        <taxon>Zoopagomycota</taxon>
        <taxon>Entomophthoromycotina</taxon>
        <taxon>Entomophthoromycetes</taxon>
        <taxon>Entomophthorales</taxon>
        <taxon>Entomophthoraceae</taxon>
        <taxon>Entomophthora</taxon>
    </lineage>
</organism>
<keyword evidence="2" id="KW-1185">Reference proteome</keyword>
<evidence type="ECO:0000313" key="2">
    <source>
        <dbReference type="Proteomes" id="UP001165960"/>
    </source>
</evidence>
<evidence type="ECO:0000313" key="1">
    <source>
        <dbReference type="EMBL" id="KAJ9051673.1"/>
    </source>
</evidence>
<comment type="caution">
    <text evidence="1">The sequence shown here is derived from an EMBL/GenBank/DDBJ whole genome shotgun (WGS) entry which is preliminary data.</text>
</comment>
<accession>A0ACC2RNI9</accession>